<name>A0AA42LLM6_9BURK</name>
<dbReference type="GeneID" id="92905934"/>
<dbReference type="AlphaFoldDB" id="A0AA42LLM6"/>
<evidence type="ECO:0000313" key="1">
    <source>
        <dbReference type="EMBL" id="MDH0735466.1"/>
    </source>
</evidence>
<comment type="caution">
    <text evidence="1">The sequence shown here is derived from an EMBL/GenBank/DDBJ whole genome shotgun (WGS) entry which is preliminary data.</text>
</comment>
<reference evidence="1" key="1">
    <citation type="submission" date="2022-09" db="EMBL/GenBank/DDBJ databases">
        <title>Intensive care unit water sources are persistently colonized with multi-drug resistant bacteria and are the site of extensive horizontal gene transfer of antibiotic resistance genes.</title>
        <authorList>
            <person name="Diorio-Toth L."/>
        </authorList>
    </citation>
    <scope>NUCLEOTIDE SEQUENCE</scope>
    <source>
        <strain evidence="1">GD03843</strain>
    </source>
</reference>
<proteinExistence type="predicted"/>
<sequence length="87" mass="9813">MTHPSPSERMTNVECVADLMEYSSFGPLAQMFVVDALLKHATTVSQLSDEALEEWPENPLFHAHSWRGVAKEIRAKLERHLDHPASS</sequence>
<organism evidence="1 2">
    <name type="scientific">Achromobacter spanius</name>
    <dbReference type="NCBI Taxonomy" id="217203"/>
    <lineage>
        <taxon>Bacteria</taxon>
        <taxon>Pseudomonadati</taxon>
        <taxon>Pseudomonadota</taxon>
        <taxon>Betaproteobacteria</taxon>
        <taxon>Burkholderiales</taxon>
        <taxon>Alcaligenaceae</taxon>
        <taxon>Achromobacter</taxon>
    </lineage>
</organism>
<protein>
    <submittedName>
        <fullName evidence="1">Uncharacterized protein</fullName>
    </submittedName>
</protein>
<gene>
    <name evidence="1" type="ORF">N5D93_06575</name>
</gene>
<dbReference type="EMBL" id="JAOCDZ010000003">
    <property type="protein sequence ID" value="MDH0735466.1"/>
    <property type="molecule type" value="Genomic_DNA"/>
</dbReference>
<accession>A0AA42LLM6</accession>
<dbReference type="Proteomes" id="UP001161094">
    <property type="component" value="Unassembled WGS sequence"/>
</dbReference>
<dbReference type="RefSeq" id="WP_223264752.1">
    <property type="nucleotide sequence ID" value="NZ_CADIJT010000003.1"/>
</dbReference>
<evidence type="ECO:0000313" key="2">
    <source>
        <dbReference type="Proteomes" id="UP001161094"/>
    </source>
</evidence>